<protein>
    <recommendedName>
        <fullName evidence="8">Magnesium transport protein CorA</fullName>
    </recommendedName>
</protein>
<dbReference type="Proteomes" id="UP001156706">
    <property type="component" value="Unassembled WGS sequence"/>
</dbReference>
<comment type="subcellular location">
    <subcellularLocation>
        <location evidence="1">Cell membrane</location>
        <topology evidence="1">Multi-pass membrane protein</topology>
    </subcellularLocation>
    <subcellularLocation>
        <location evidence="8">Membrane</location>
        <topology evidence="8">Multi-pass membrane protein</topology>
    </subcellularLocation>
</comment>
<dbReference type="InterPro" id="IPR002523">
    <property type="entry name" value="MgTranspt_CorA/ZnTranspt_ZntB"/>
</dbReference>
<comment type="caution">
    <text evidence="9">The sequence shown here is derived from an EMBL/GenBank/DDBJ whole genome shotgun (WGS) entry which is preliminary data.</text>
</comment>
<feature type="transmembrane region" description="Helical" evidence="8">
    <location>
        <begin position="344"/>
        <end position="364"/>
    </location>
</feature>
<dbReference type="PANTHER" id="PTHR46494">
    <property type="entry name" value="CORA FAMILY METAL ION TRANSPORTER (EUROFUNG)"/>
    <property type="match status" value="1"/>
</dbReference>
<dbReference type="InterPro" id="IPR004488">
    <property type="entry name" value="Mg/Co-transport_prot_CorA"/>
</dbReference>
<proteinExistence type="inferred from homology"/>
<evidence type="ECO:0000256" key="1">
    <source>
        <dbReference type="ARBA" id="ARBA00004651"/>
    </source>
</evidence>
<dbReference type="Gene3D" id="1.20.58.340">
    <property type="entry name" value="Magnesium transport protein CorA, transmembrane region"/>
    <property type="match status" value="2"/>
</dbReference>
<keyword evidence="7 8" id="KW-0472">Membrane</keyword>
<organism evidence="9 10">
    <name type="scientific">Chitinimonas prasina</name>
    <dbReference type="NCBI Taxonomy" id="1434937"/>
    <lineage>
        <taxon>Bacteria</taxon>
        <taxon>Pseudomonadati</taxon>
        <taxon>Pseudomonadota</taxon>
        <taxon>Betaproteobacteria</taxon>
        <taxon>Neisseriales</taxon>
        <taxon>Chitinibacteraceae</taxon>
        <taxon>Chitinimonas</taxon>
    </lineage>
</organism>
<keyword evidence="8" id="KW-0406">Ion transport</keyword>
<evidence type="ECO:0000313" key="9">
    <source>
        <dbReference type="EMBL" id="GLR12721.1"/>
    </source>
</evidence>
<evidence type="ECO:0000256" key="4">
    <source>
        <dbReference type="ARBA" id="ARBA00022475"/>
    </source>
</evidence>
<dbReference type="PANTHER" id="PTHR46494:SF1">
    <property type="entry name" value="CORA FAMILY METAL ION TRANSPORTER (EUROFUNG)"/>
    <property type="match status" value="1"/>
</dbReference>
<keyword evidence="8" id="KW-0460">Magnesium</keyword>
<evidence type="ECO:0000256" key="3">
    <source>
        <dbReference type="ARBA" id="ARBA00022448"/>
    </source>
</evidence>
<dbReference type="CDD" id="cd12830">
    <property type="entry name" value="MtCorA-like"/>
    <property type="match status" value="1"/>
</dbReference>
<dbReference type="InterPro" id="IPR045861">
    <property type="entry name" value="CorA_cytoplasmic_dom"/>
</dbReference>
<name>A0ABQ5YHF6_9NEIS</name>
<reference evidence="10" key="1">
    <citation type="journal article" date="2019" name="Int. J. Syst. Evol. Microbiol.">
        <title>The Global Catalogue of Microorganisms (GCM) 10K type strain sequencing project: providing services to taxonomists for standard genome sequencing and annotation.</title>
        <authorList>
            <consortium name="The Broad Institute Genomics Platform"/>
            <consortium name="The Broad Institute Genome Sequencing Center for Infectious Disease"/>
            <person name="Wu L."/>
            <person name="Ma J."/>
        </authorList>
    </citation>
    <scope>NUCLEOTIDE SEQUENCE [LARGE SCALE GENOMIC DNA]</scope>
    <source>
        <strain evidence="10">NBRC 110044</strain>
    </source>
</reference>
<dbReference type="EMBL" id="BSOG01000002">
    <property type="protein sequence ID" value="GLR12721.1"/>
    <property type="molecule type" value="Genomic_DNA"/>
</dbReference>
<keyword evidence="10" id="KW-1185">Reference proteome</keyword>
<gene>
    <name evidence="9" type="primary">corA_1</name>
    <name evidence="8" type="synonym">corA</name>
    <name evidence="9" type="ORF">GCM10007907_15110</name>
</gene>
<evidence type="ECO:0000256" key="7">
    <source>
        <dbReference type="ARBA" id="ARBA00023136"/>
    </source>
</evidence>
<accession>A0ABQ5YHF6</accession>
<evidence type="ECO:0000256" key="6">
    <source>
        <dbReference type="ARBA" id="ARBA00022989"/>
    </source>
</evidence>
<dbReference type="NCBIfam" id="TIGR00383">
    <property type="entry name" value="corA"/>
    <property type="match status" value="1"/>
</dbReference>
<keyword evidence="6 8" id="KW-1133">Transmembrane helix</keyword>
<evidence type="ECO:0000313" key="10">
    <source>
        <dbReference type="Proteomes" id="UP001156706"/>
    </source>
</evidence>
<sequence>MKEQLTKPAAVAAPACRIRAQPTLVRLAGIATLDWLSCSKWVNAENTMLINCAAYQAGHKLADLPVAAISEYVGKPDCFVWVALKDATAEELTEMQVEFGLHELAVEDARNGHQRPKVEEYGNTLFCVLHVLDMDEAGLLEKGEVAIFVGPNFVLSIRNRSRIGFLNVRERTEREPHLLQHGAGYVLYALIDTVVDRYFGIIHRLQGELETIEDRMFAEDNPARANIEALYTLKRKLVTVNHAVVPLLDATAHLYGGRVPGVCVGMHEYYRDVYDHLERIVKSAESLRDMSSTAVQVNLAMISLDESAVSKKLAGYAALFAVPTMLAGIYGMNFEHMPELKWNLGYPLTLLAMLVVDVVLWWRFKRAGWL</sequence>
<dbReference type="SUPFAM" id="SSF143865">
    <property type="entry name" value="CorA soluble domain-like"/>
    <property type="match status" value="1"/>
</dbReference>
<evidence type="ECO:0000256" key="5">
    <source>
        <dbReference type="ARBA" id="ARBA00022692"/>
    </source>
</evidence>
<comment type="similarity">
    <text evidence="2 8">Belongs to the CorA metal ion transporter (MIT) (TC 1.A.35) family.</text>
</comment>
<comment type="function">
    <text evidence="8">Mediates influx of magnesium ions.</text>
</comment>
<evidence type="ECO:0000256" key="8">
    <source>
        <dbReference type="RuleBase" id="RU362010"/>
    </source>
</evidence>
<feature type="transmembrane region" description="Helical" evidence="8">
    <location>
        <begin position="313"/>
        <end position="332"/>
    </location>
</feature>
<keyword evidence="3 8" id="KW-0813">Transport</keyword>
<evidence type="ECO:0000256" key="2">
    <source>
        <dbReference type="ARBA" id="ARBA00009765"/>
    </source>
</evidence>
<dbReference type="Gene3D" id="3.30.460.20">
    <property type="entry name" value="CorA soluble domain-like"/>
    <property type="match status" value="1"/>
</dbReference>
<dbReference type="Pfam" id="PF01544">
    <property type="entry name" value="CorA"/>
    <property type="match status" value="1"/>
</dbReference>
<dbReference type="InterPro" id="IPR045863">
    <property type="entry name" value="CorA_TM1_TM2"/>
</dbReference>
<keyword evidence="5 8" id="KW-0812">Transmembrane</keyword>
<dbReference type="SUPFAM" id="SSF144083">
    <property type="entry name" value="Magnesium transport protein CorA, transmembrane region"/>
    <property type="match status" value="1"/>
</dbReference>
<keyword evidence="4 8" id="KW-1003">Cell membrane</keyword>